<proteinExistence type="predicted"/>
<organism evidence="1 2">
    <name type="scientific">Mesoterricola silvestris</name>
    <dbReference type="NCBI Taxonomy" id="2927979"/>
    <lineage>
        <taxon>Bacteria</taxon>
        <taxon>Pseudomonadati</taxon>
        <taxon>Acidobacteriota</taxon>
        <taxon>Holophagae</taxon>
        <taxon>Holophagales</taxon>
        <taxon>Holophagaceae</taxon>
        <taxon>Mesoterricola</taxon>
    </lineage>
</organism>
<reference evidence="2" key="1">
    <citation type="journal article" date="2023" name="Int. J. Syst. Evol. Microbiol.">
        <title>Mesoterricola silvestris gen. nov., sp. nov., Mesoterricola sediminis sp. nov., Geothrix oryzae sp. nov., Geothrix edaphica sp. nov., Geothrix rubra sp. nov., and Geothrix limicola sp. nov., six novel members of Acidobacteriota isolated from soils.</title>
        <authorList>
            <person name="Itoh H."/>
            <person name="Sugisawa Y."/>
            <person name="Mise K."/>
            <person name="Xu Z."/>
            <person name="Kuniyasu M."/>
            <person name="Ushijima N."/>
            <person name="Kawano K."/>
            <person name="Kobayashi E."/>
            <person name="Shiratori Y."/>
            <person name="Masuda Y."/>
            <person name="Senoo K."/>
        </authorList>
    </citation>
    <scope>NUCLEOTIDE SEQUENCE [LARGE SCALE GENOMIC DNA]</scope>
    <source>
        <strain evidence="2">W79</strain>
    </source>
</reference>
<dbReference type="KEGG" id="msil:METEAL_33380"/>
<dbReference type="Proteomes" id="UP001238179">
    <property type="component" value="Chromosome"/>
</dbReference>
<protein>
    <submittedName>
        <fullName evidence="1">Uncharacterized protein</fullName>
    </submittedName>
</protein>
<evidence type="ECO:0000313" key="1">
    <source>
        <dbReference type="EMBL" id="BDU74164.1"/>
    </source>
</evidence>
<gene>
    <name evidence="1" type="ORF">METEAL_33380</name>
</gene>
<sequence>MDGGLAKLLALADDPELPCLVQRRGIVRDPDWDQFERHLAHAIYEPNNAIYLPEGIGPRRIKTHGITDIACLYAFIVEELLRAGHQDLAQGMPLFLRSLAEEFRERWPDFAVPFLDDAQGFNRLRHLLDQIHRTTPLRDDRYFDFFEAIESYLYEGDAWTDSPTWGTDSFAHVWEALCMNHVEMHPETYGSLLAMDRRECDWPAPAHMDRWNGSGRSEESFWIHKGFRSKLASALKWVNPGNEEVESGHREDCPARGTKRKVTGRGDCPDCRELRARKPLEPDAVLVSERVLPGNGLGKKKRLLRRCASEGPKKLIPKPSRRSAFRVRSKVVVVDAKYKHVYCKLVTRQDPDLPDREISILLNQDFEKQLRYEVALRRAIPCERVTHEFWVPASAGGTRRIVIPSCPWVALRPMPIERLLDEYLQRHGWKLLGSRLAPPGLASNPPRPVTQPG</sequence>
<evidence type="ECO:0000313" key="2">
    <source>
        <dbReference type="Proteomes" id="UP001238179"/>
    </source>
</evidence>
<accession>A0AA48K9N4</accession>
<keyword evidence="2" id="KW-1185">Reference proteome</keyword>
<name>A0AA48K9N4_9BACT</name>
<dbReference type="EMBL" id="AP027080">
    <property type="protein sequence ID" value="BDU74164.1"/>
    <property type="molecule type" value="Genomic_DNA"/>
</dbReference>
<dbReference type="AlphaFoldDB" id="A0AA48K9N4"/>